<feature type="compositionally biased region" description="Low complexity" evidence="1">
    <location>
        <begin position="212"/>
        <end position="228"/>
    </location>
</feature>
<sequence>MGELQAFGGGLAPETRALAQALRDLFSGLGISERRYAARRSYDSSTISRYLSGQRLPPWEFVLHLLHDVAEERGTVPTVETTRMLRARHMAALKAGKSPSHKVQLLEQQLALADQEARRVSARERVLEDALRDREYRIRDLQLQFRQLQATSEPAMTDDAPDDERERLQDEIRQLTEELERTRELHRQAESRCDQLERQLAESERRTDRPDAPAAPGSGAAGSGATSPFADPFARTVIHGDVHMNTGIWNVDESFVDSVTVQVAGDAVGNGLLIDPVTVVTTWWAIWTSRGTKPEKVHVFDFSRRVSLAAQVVESLPAEHDDAARGAPFPALAVLRLESPWERPVPAFGLGGQPAPGSQLIISGRGAEGEDWEPYSCLLEVKGRSGALLRLEGDFIHGLRGAPAFHTGTGRLAGLVSGYSRQERRGALVPADALRGLTTLGYGPTP</sequence>
<name>A0A939JM86_9ACTN</name>
<evidence type="ECO:0000256" key="1">
    <source>
        <dbReference type="SAM" id="MobiDB-lite"/>
    </source>
</evidence>
<accession>A0A939JM86</accession>
<dbReference type="InterPro" id="IPR009003">
    <property type="entry name" value="Peptidase_S1_PA"/>
</dbReference>
<dbReference type="AlphaFoldDB" id="A0A939JM86"/>
<keyword evidence="3" id="KW-1185">Reference proteome</keyword>
<dbReference type="EMBL" id="JAFMOF010000001">
    <property type="protein sequence ID" value="MBO0652093.1"/>
    <property type="molecule type" value="Genomic_DNA"/>
</dbReference>
<organism evidence="2 3">
    <name type="scientific">Streptomyces triculaminicus</name>
    <dbReference type="NCBI Taxonomy" id="2816232"/>
    <lineage>
        <taxon>Bacteria</taxon>
        <taxon>Bacillati</taxon>
        <taxon>Actinomycetota</taxon>
        <taxon>Actinomycetes</taxon>
        <taxon>Kitasatosporales</taxon>
        <taxon>Streptomycetaceae</taxon>
        <taxon>Streptomyces</taxon>
    </lineage>
</organism>
<feature type="compositionally biased region" description="Basic and acidic residues" evidence="1">
    <location>
        <begin position="199"/>
        <end position="211"/>
    </location>
</feature>
<feature type="region of interest" description="Disordered" evidence="1">
    <location>
        <begin position="199"/>
        <end position="228"/>
    </location>
</feature>
<evidence type="ECO:0000313" key="3">
    <source>
        <dbReference type="Proteomes" id="UP000664781"/>
    </source>
</evidence>
<dbReference type="RefSeq" id="WP_086573123.1">
    <property type="nucleotide sequence ID" value="NZ_JAFMOF010000001.1"/>
</dbReference>
<dbReference type="Proteomes" id="UP000664781">
    <property type="component" value="Unassembled WGS sequence"/>
</dbReference>
<dbReference type="SUPFAM" id="SSF50494">
    <property type="entry name" value="Trypsin-like serine proteases"/>
    <property type="match status" value="1"/>
</dbReference>
<evidence type="ECO:0000313" key="2">
    <source>
        <dbReference type="EMBL" id="MBO0652093.1"/>
    </source>
</evidence>
<proteinExistence type="predicted"/>
<protein>
    <submittedName>
        <fullName evidence="2">Uncharacterized protein</fullName>
    </submittedName>
</protein>
<comment type="caution">
    <text evidence="2">The sequence shown here is derived from an EMBL/GenBank/DDBJ whole genome shotgun (WGS) entry which is preliminary data.</text>
</comment>
<reference evidence="2" key="1">
    <citation type="submission" date="2021-03" db="EMBL/GenBank/DDBJ databases">
        <title>Streptomyces strains.</title>
        <authorList>
            <person name="Lund M.B."/>
            <person name="Toerring T."/>
        </authorList>
    </citation>
    <scope>NUCLEOTIDE SEQUENCE</scope>
    <source>
        <strain evidence="2">JCM 4242</strain>
    </source>
</reference>
<gene>
    <name evidence="2" type="ORF">J1792_04555</name>
</gene>